<dbReference type="AlphaFoldDB" id="A0AAV9H3L8"/>
<accession>A0AAV9H3L8</accession>
<proteinExistence type="predicted"/>
<feature type="signal peptide" evidence="1">
    <location>
        <begin position="1"/>
        <end position="19"/>
    </location>
</feature>
<evidence type="ECO:0000313" key="3">
    <source>
        <dbReference type="Proteomes" id="UP001321760"/>
    </source>
</evidence>
<dbReference type="EMBL" id="MU865920">
    <property type="protein sequence ID" value="KAK4453516.1"/>
    <property type="molecule type" value="Genomic_DNA"/>
</dbReference>
<comment type="caution">
    <text evidence="2">The sequence shown here is derived from an EMBL/GenBank/DDBJ whole genome shotgun (WGS) entry which is preliminary data.</text>
</comment>
<evidence type="ECO:0000256" key="1">
    <source>
        <dbReference type="SAM" id="SignalP"/>
    </source>
</evidence>
<gene>
    <name evidence="2" type="ORF">QBC34DRAFT_395866</name>
</gene>
<keyword evidence="1" id="KW-0732">Signal</keyword>
<organism evidence="2 3">
    <name type="scientific">Podospora aff. communis PSN243</name>
    <dbReference type="NCBI Taxonomy" id="3040156"/>
    <lineage>
        <taxon>Eukaryota</taxon>
        <taxon>Fungi</taxon>
        <taxon>Dikarya</taxon>
        <taxon>Ascomycota</taxon>
        <taxon>Pezizomycotina</taxon>
        <taxon>Sordariomycetes</taxon>
        <taxon>Sordariomycetidae</taxon>
        <taxon>Sordariales</taxon>
        <taxon>Podosporaceae</taxon>
        <taxon>Podospora</taxon>
    </lineage>
</organism>
<sequence>MHTLCALLRRLVAATVADARRAGNPSKCPTPVIVKLRAWAAGRRREDEARRGVVGGHCKRMLTNSGSPVSCRAGLF</sequence>
<name>A0AAV9H3L8_9PEZI</name>
<keyword evidence="3" id="KW-1185">Reference proteome</keyword>
<dbReference type="Proteomes" id="UP001321760">
    <property type="component" value="Unassembled WGS sequence"/>
</dbReference>
<evidence type="ECO:0000313" key="2">
    <source>
        <dbReference type="EMBL" id="KAK4453516.1"/>
    </source>
</evidence>
<protein>
    <recommendedName>
        <fullName evidence="4">Secreted protein</fullName>
    </recommendedName>
</protein>
<evidence type="ECO:0008006" key="4">
    <source>
        <dbReference type="Google" id="ProtNLM"/>
    </source>
</evidence>
<feature type="chain" id="PRO_5043900212" description="Secreted protein" evidence="1">
    <location>
        <begin position="20"/>
        <end position="76"/>
    </location>
</feature>
<reference evidence="2" key="1">
    <citation type="journal article" date="2023" name="Mol. Phylogenet. Evol.">
        <title>Genome-scale phylogeny and comparative genomics of the fungal order Sordariales.</title>
        <authorList>
            <person name="Hensen N."/>
            <person name="Bonometti L."/>
            <person name="Westerberg I."/>
            <person name="Brannstrom I.O."/>
            <person name="Guillou S."/>
            <person name="Cros-Aarteil S."/>
            <person name="Calhoun S."/>
            <person name="Haridas S."/>
            <person name="Kuo A."/>
            <person name="Mondo S."/>
            <person name="Pangilinan J."/>
            <person name="Riley R."/>
            <person name="LaButti K."/>
            <person name="Andreopoulos B."/>
            <person name="Lipzen A."/>
            <person name="Chen C."/>
            <person name="Yan M."/>
            <person name="Daum C."/>
            <person name="Ng V."/>
            <person name="Clum A."/>
            <person name="Steindorff A."/>
            <person name="Ohm R.A."/>
            <person name="Martin F."/>
            <person name="Silar P."/>
            <person name="Natvig D.O."/>
            <person name="Lalanne C."/>
            <person name="Gautier V."/>
            <person name="Ament-Velasquez S.L."/>
            <person name="Kruys A."/>
            <person name="Hutchinson M.I."/>
            <person name="Powell A.J."/>
            <person name="Barry K."/>
            <person name="Miller A.N."/>
            <person name="Grigoriev I.V."/>
            <person name="Debuchy R."/>
            <person name="Gladieux P."/>
            <person name="Hiltunen Thoren M."/>
            <person name="Johannesson H."/>
        </authorList>
    </citation>
    <scope>NUCLEOTIDE SEQUENCE</scope>
    <source>
        <strain evidence="2">PSN243</strain>
    </source>
</reference>
<reference evidence="2" key="2">
    <citation type="submission" date="2023-05" db="EMBL/GenBank/DDBJ databases">
        <authorList>
            <consortium name="Lawrence Berkeley National Laboratory"/>
            <person name="Steindorff A."/>
            <person name="Hensen N."/>
            <person name="Bonometti L."/>
            <person name="Westerberg I."/>
            <person name="Brannstrom I.O."/>
            <person name="Guillou S."/>
            <person name="Cros-Aarteil S."/>
            <person name="Calhoun S."/>
            <person name="Haridas S."/>
            <person name="Kuo A."/>
            <person name="Mondo S."/>
            <person name="Pangilinan J."/>
            <person name="Riley R."/>
            <person name="Labutti K."/>
            <person name="Andreopoulos B."/>
            <person name="Lipzen A."/>
            <person name="Chen C."/>
            <person name="Yanf M."/>
            <person name="Daum C."/>
            <person name="Ng V."/>
            <person name="Clum A."/>
            <person name="Ohm R."/>
            <person name="Martin F."/>
            <person name="Silar P."/>
            <person name="Natvig D."/>
            <person name="Lalanne C."/>
            <person name="Gautier V."/>
            <person name="Ament-Velasquez S.L."/>
            <person name="Kruys A."/>
            <person name="Hutchinson M.I."/>
            <person name="Powell A.J."/>
            <person name="Barry K."/>
            <person name="Miller A.N."/>
            <person name="Grigoriev I.V."/>
            <person name="Debuchy R."/>
            <person name="Gladieux P."/>
            <person name="Thoren M.H."/>
            <person name="Johannesson H."/>
        </authorList>
    </citation>
    <scope>NUCLEOTIDE SEQUENCE</scope>
    <source>
        <strain evidence="2">PSN243</strain>
    </source>
</reference>